<dbReference type="EMBL" id="SUNJ01012034">
    <property type="protein sequence ID" value="TPP58414.1"/>
    <property type="molecule type" value="Genomic_DNA"/>
</dbReference>
<accession>A0A504YB87</accession>
<dbReference type="GO" id="GO:0016020">
    <property type="term" value="C:membrane"/>
    <property type="evidence" value="ECO:0007669"/>
    <property type="project" value="InterPro"/>
</dbReference>
<evidence type="ECO:0000313" key="2">
    <source>
        <dbReference type="EMBL" id="TPP58414.1"/>
    </source>
</evidence>
<organism evidence="2 3">
    <name type="scientific">Fasciola gigantica</name>
    <name type="common">Giant liver fluke</name>
    <dbReference type="NCBI Taxonomy" id="46835"/>
    <lineage>
        <taxon>Eukaryota</taxon>
        <taxon>Metazoa</taxon>
        <taxon>Spiralia</taxon>
        <taxon>Lophotrochozoa</taxon>
        <taxon>Platyhelminthes</taxon>
        <taxon>Trematoda</taxon>
        <taxon>Digenea</taxon>
        <taxon>Plagiorchiida</taxon>
        <taxon>Echinostomata</taxon>
        <taxon>Echinostomatoidea</taxon>
        <taxon>Fasciolidae</taxon>
        <taxon>Fasciola</taxon>
    </lineage>
</organism>
<protein>
    <recommendedName>
        <fullName evidence="1">MAM domain-containing protein</fullName>
    </recommendedName>
</protein>
<dbReference type="Proteomes" id="UP000316759">
    <property type="component" value="Unassembled WGS sequence"/>
</dbReference>
<keyword evidence="3" id="KW-1185">Reference proteome</keyword>
<comment type="caution">
    <text evidence="2">The sequence shown here is derived from an EMBL/GenBank/DDBJ whole genome shotgun (WGS) entry which is preliminary data.</text>
</comment>
<evidence type="ECO:0000313" key="3">
    <source>
        <dbReference type="Proteomes" id="UP000316759"/>
    </source>
</evidence>
<dbReference type="InterPro" id="IPR000998">
    <property type="entry name" value="MAM_dom"/>
</dbReference>
<feature type="domain" description="MAM" evidence="1">
    <location>
        <begin position="28"/>
        <end position="156"/>
    </location>
</feature>
<proteinExistence type="predicted"/>
<evidence type="ECO:0000259" key="1">
    <source>
        <dbReference type="PROSITE" id="PS50060"/>
    </source>
</evidence>
<dbReference type="PROSITE" id="PS50060">
    <property type="entry name" value="MAM_2"/>
    <property type="match status" value="1"/>
</dbReference>
<dbReference type="Gene3D" id="2.60.120.200">
    <property type="match status" value="1"/>
</dbReference>
<dbReference type="OrthoDB" id="6288645at2759"/>
<dbReference type="AlphaFoldDB" id="A0A504YB87"/>
<name>A0A504YB87_FASGI</name>
<gene>
    <name evidence="2" type="ORF">FGIG_03817</name>
</gene>
<sequence length="156" mass="17259">MVRTTLSPFASFKGSNSPNLSKRESSPMDCVFDKGNMCGWMPDPREGGAQWIVAPKPEGSMATEFDQGVLCLSPYSNAGGSGSFDDEWSDDLMVDESVAQKSSEKDKLNARLWSPKVRQKHTGVAYQCLGFLYRIEQIDARSIEKFQLALLRHSSG</sequence>
<reference evidence="2 3" key="1">
    <citation type="submission" date="2019-04" db="EMBL/GenBank/DDBJ databases">
        <title>Annotation for the trematode Fasciola gigantica.</title>
        <authorList>
            <person name="Choi Y.-J."/>
        </authorList>
    </citation>
    <scope>NUCLEOTIDE SEQUENCE [LARGE SCALE GENOMIC DNA]</scope>
    <source>
        <strain evidence="2">Uganda_cow_1</strain>
    </source>
</reference>